<dbReference type="Gene3D" id="2.130.10.10">
    <property type="entry name" value="YVTN repeat-like/Quinoprotein amine dehydrogenase"/>
    <property type="match status" value="2"/>
</dbReference>
<dbReference type="PRINTS" id="PR00320">
    <property type="entry name" value="GPROTEINBRPT"/>
</dbReference>
<dbReference type="SMART" id="SM00320">
    <property type="entry name" value="WD40"/>
    <property type="match status" value="6"/>
</dbReference>
<keyword evidence="2" id="KW-0677">Repeat</keyword>
<dbReference type="KEGG" id="psez:HME7025_01627"/>
<dbReference type="InterPro" id="IPR015943">
    <property type="entry name" value="WD40/YVTN_repeat-like_dom_sf"/>
</dbReference>
<dbReference type="InterPro" id="IPR001680">
    <property type="entry name" value="WD40_rpt"/>
</dbReference>
<dbReference type="PANTHER" id="PTHR19848:SF0">
    <property type="entry name" value="NOTCHLESS PROTEIN HOMOLOG 1"/>
    <property type="match status" value="1"/>
</dbReference>
<evidence type="ECO:0000256" key="2">
    <source>
        <dbReference type="ARBA" id="ARBA00022737"/>
    </source>
</evidence>
<dbReference type="PROSITE" id="PS50082">
    <property type="entry name" value="WD_REPEATS_2"/>
    <property type="match status" value="4"/>
</dbReference>
<dbReference type="SUPFAM" id="SSF50998">
    <property type="entry name" value="Quinoprotein alcohol dehydrogenase-like"/>
    <property type="match status" value="1"/>
</dbReference>
<dbReference type="InterPro" id="IPR011110">
    <property type="entry name" value="Reg_prop"/>
</dbReference>
<feature type="repeat" description="WD" evidence="3">
    <location>
        <begin position="266"/>
        <end position="300"/>
    </location>
</feature>
<reference evidence="5" key="1">
    <citation type="submission" date="2018-05" db="EMBL/GenBank/DDBJ databases">
        <title>Pseudarcicella sp. HME7025 Genome sequencing and assembly.</title>
        <authorList>
            <person name="Kim H."/>
            <person name="Kang H."/>
            <person name="Joh K."/>
        </authorList>
    </citation>
    <scope>NUCLEOTIDE SEQUENCE [LARGE SCALE GENOMIC DNA]</scope>
    <source>
        <strain evidence="5">HME7025</strain>
    </source>
</reference>
<dbReference type="PROSITE" id="PS50294">
    <property type="entry name" value="WD_REPEATS_REGION"/>
    <property type="match status" value="2"/>
</dbReference>
<evidence type="ECO:0000313" key="4">
    <source>
        <dbReference type="EMBL" id="AWL09480.1"/>
    </source>
</evidence>
<protein>
    <recommendedName>
        <fullName evidence="6">WD40 repeat domain-containing protein</fullName>
    </recommendedName>
</protein>
<organism evidence="4 5">
    <name type="scientific">Aquirufa nivalisilvae</name>
    <dbReference type="NCBI Taxonomy" id="2516557"/>
    <lineage>
        <taxon>Bacteria</taxon>
        <taxon>Pseudomonadati</taxon>
        <taxon>Bacteroidota</taxon>
        <taxon>Cytophagia</taxon>
        <taxon>Cytophagales</taxon>
        <taxon>Flectobacillaceae</taxon>
        <taxon>Aquirufa</taxon>
    </lineage>
</organism>
<dbReference type="OrthoDB" id="933690at2"/>
<feature type="repeat" description="WD" evidence="3">
    <location>
        <begin position="172"/>
        <end position="206"/>
    </location>
</feature>
<evidence type="ECO:0008006" key="6">
    <source>
        <dbReference type="Google" id="ProtNLM"/>
    </source>
</evidence>
<dbReference type="Proteomes" id="UP000245468">
    <property type="component" value="Chromosome"/>
</dbReference>
<evidence type="ECO:0000256" key="1">
    <source>
        <dbReference type="ARBA" id="ARBA00022574"/>
    </source>
</evidence>
<dbReference type="InterPro" id="IPR011047">
    <property type="entry name" value="Quinoprotein_ADH-like_sf"/>
</dbReference>
<sequence>MQIERIDTFSGHRGPIYSLASGEQAHEFYSAGSDGWVVQWNLQKPDLGKVVAQISGSVYAMKQDDQGVLWVGQNFEGIHGIQLSNQERIFSIALGANSIFDILFNQNQVWVAHQDGLISVVDSVSKQIIKHIKASDKSVRTLRLLPQGRIAAAYSDGYIRIFNSKFELEYAWKAHEGSVFGIQYWEKEDVIISVGKDARIKKWKLSAIHSAHFLPESEVIAHMYSIHDLVFHPQKHLFASASMDKTIKIWDATDLTLLKVIDAARYGGHKNSVNKLIWTSFDDQLVSASDDKNISVWKIH</sequence>
<dbReference type="RefSeq" id="WP_109325066.1">
    <property type="nucleotide sequence ID" value="NZ_CP029346.1"/>
</dbReference>
<dbReference type="Pfam" id="PF00400">
    <property type="entry name" value="WD40"/>
    <property type="match status" value="3"/>
</dbReference>
<dbReference type="PANTHER" id="PTHR19848">
    <property type="entry name" value="WD40 REPEAT PROTEIN"/>
    <property type="match status" value="1"/>
</dbReference>
<dbReference type="EMBL" id="CP029346">
    <property type="protein sequence ID" value="AWL09480.1"/>
    <property type="molecule type" value="Genomic_DNA"/>
</dbReference>
<evidence type="ECO:0000256" key="3">
    <source>
        <dbReference type="PROSITE-ProRule" id="PRU00221"/>
    </source>
</evidence>
<evidence type="ECO:0000313" key="5">
    <source>
        <dbReference type="Proteomes" id="UP000245468"/>
    </source>
</evidence>
<dbReference type="AlphaFoldDB" id="A0A2S2DWS5"/>
<proteinExistence type="predicted"/>
<dbReference type="Pfam" id="PF07494">
    <property type="entry name" value="Reg_prop"/>
    <property type="match status" value="1"/>
</dbReference>
<keyword evidence="1 3" id="KW-0853">WD repeat</keyword>
<dbReference type="GO" id="GO:0000027">
    <property type="term" value="P:ribosomal large subunit assembly"/>
    <property type="evidence" value="ECO:0007669"/>
    <property type="project" value="TreeGrafter"/>
</dbReference>
<feature type="repeat" description="WD" evidence="3">
    <location>
        <begin position="9"/>
        <end position="43"/>
    </location>
</feature>
<accession>A0A2S2DWS5</accession>
<gene>
    <name evidence="4" type="ORF">HME7025_01627</name>
</gene>
<name>A0A2S2DWS5_9BACT</name>
<feature type="repeat" description="WD" evidence="3">
    <location>
        <begin position="219"/>
        <end position="260"/>
    </location>
</feature>
<dbReference type="InterPro" id="IPR020472">
    <property type="entry name" value="WD40_PAC1"/>
</dbReference>
<keyword evidence="5" id="KW-1185">Reference proteome</keyword>